<dbReference type="EMBL" id="JAERRJ010000009">
    <property type="protein sequence ID" value="MBL1077336.1"/>
    <property type="molecule type" value="Genomic_DNA"/>
</dbReference>
<sequence length="84" mass="8994">MLLLEIRAAAGRHPAGQGRGLGYCWSADLMSPAWAVHGIGQEFADPVTGMFPGSPMLSATNLTAVLNPDSKLSGRIRLEIQDRF</sequence>
<dbReference type="RefSeq" id="WP_201950402.1">
    <property type="nucleotide sequence ID" value="NZ_JAERRJ010000009.1"/>
</dbReference>
<keyword evidence="2" id="KW-1185">Reference proteome</keyword>
<accession>A0ABS1M9U6</accession>
<proteinExistence type="predicted"/>
<protein>
    <submittedName>
        <fullName evidence="1">Uncharacterized protein</fullName>
    </submittedName>
</protein>
<reference evidence="1 2" key="1">
    <citation type="submission" date="2021-01" db="EMBL/GenBank/DDBJ databases">
        <title>WGS of actinomycetes isolated from Thailand.</title>
        <authorList>
            <person name="Thawai C."/>
        </authorList>
    </citation>
    <scope>NUCLEOTIDE SEQUENCE [LARGE SCALE GENOMIC DNA]</scope>
    <source>
        <strain evidence="1 2">LPG 2</strain>
    </source>
</reference>
<name>A0ABS1M9U6_9NOCA</name>
<organism evidence="1 2">
    <name type="scientific">Nocardia acididurans</name>
    <dbReference type="NCBI Taxonomy" id="2802282"/>
    <lineage>
        <taxon>Bacteria</taxon>
        <taxon>Bacillati</taxon>
        <taxon>Actinomycetota</taxon>
        <taxon>Actinomycetes</taxon>
        <taxon>Mycobacteriales</taxon>
        <taxon>Nocardiaceae</taxon>
        <taxon>Nocardia</taxon>
    </lineage>
</organism>
<gene>
    <name evidence="1" type="ORF">JK358_23320</name>
</gene>
<dbReference type="Proteomes" id="UP000602198">
    <property type="component" value="Unassembled WGS sequence"/>
</dbReference>
<evidence type="ECO:0000313" key="1">
    <source>
        <dbReference type="EMBL" id="MBL1077336.1"/>
    </source>
</evidence>
<evidence type="ECO:0000313" key="2">
    <source>
        <dbReference type="Proteomes" id="UP000602198"/>
    </source>
</evidence>
<comment type="caution">
    <text evidence="1">The sequence shown here is derived from an EMBL/GenBank/DDBJ whole genome shotgun (WGS) entry which is preliminary data.</text>
</comment>